<evidence type="ECO:0000313" key="2">
    <source>
        <dbReference type="Proteomes" id="UP000019113"/>
    </source>
</evidence>
<name>W1N496_9GAMM</name>
<reference evidence="1 2" key="1">
    <citation type="submission" date="2013-08" db="EMBL/GenBank/DDBJ databases">
        <title>draft genome of Halomonas huanghegensis, strain BJGMM-B45T.</title>
        <authorList>
            <person name="Miao C."/>
            <person name="Wan Y."/>
            <person name="Jin W."/>
        </authorList>
    </citation>
    <scope>NUCLEOTIDE SEQUENCE [LARGE SCALE GENOMIC DNA]</scope>
    <source>
        <strain evidence="1 2">BJGMM-B45</strain>
    </source>
</reference>
<proteinExistence type="predicted"/>
<dbReference type="Proteomes" id="UP000019113">
    <property type="component" value="Unassembled WGS sequence"/>
</dbReference>
<gene>
    <name evidence="1" type="ORF">BJB45_04460</name>
</gene>
<organism evidence="1 2">
    <name type="scientific">Halomonas huangheensis</name>
    <dbReference type="NCBI Taxonomy" id="1178482"/>
    <lineage>
        <taxon>Bacteria</taxon>
        <taxon>Pseudomonadati</taxon>
        <taxon>Pseudomonadota</taxon>
        <taxon>Gammaproteobacteria</taxon>
        <taxon>Oceanospirillales</taxon>
        <taxon>Halomonadaceae</taxon>
        <taxon>Halomonas</taxon>
    </lineage>
</organism>
<comment type="caution">
    <text evidence="1">The sequence shown here is derived from an EMBL/GenBank/DDBJ whole genome shotgun (WGS) entry which is preliminary data.</text>
</comment>
<keyword evidence="2" id="KW-1185">Reference proteome</keyword>
<dbReference type="EMBL" id="AVBC01000039">
    <property type="protein sequence ID" value="ERL50387.1"/>
    <property type="molecule type" value="Genomic_DNA"/>
</dbReference>
<sequence>MGKRVAVAVGHWTEGKGLKPSAENAQRAKFQWLQ</sequence>
<accession>W1N496</accession>
<evidence type="ECO:0000313" key="1">
    <source>
        <dbReference type="EMBL" id="ERL50387.1"/>
    </source>
</evidence>
<protein>
    <submittedName>
        <fullName evidence="1">Uncharacterized protein</fullName>
    </submittedName>
</protein>
<dbReference type="AlphaFoldDB" id="W1N496"/>